<feature type="transmembrane region" description="Helical" evidence="1">
    <location>
        <begin position="60"/>
        <end position="83"/>
    </location>
</feature>
<dbReference type="AlphaFoldDB" id="A0A9D2CR51"/>
<evidence type="ECO:0000313" key="2">
    <source>
        <dbReference type="EMBL" id="HIY95730.1"/>
    </source>
</evidence>
<feature type="transmembrane region" description="Helical" evidence="1">
    <location>
        <begin position="21"/>
        <end position="40"/>
    </location>
</feature>
<protein>
    <submittedName>
        <fullName evidence="2">Uncharacterized protein</fullName>
    </submittedName>
</protein>
<organism evidence="2 3">
    <name type="scientific">Candidatus Rothia avicola</name>
    <dbReference type="NCBI Taxonomy" id="2840478"/>
    <lineage>
        <taxon>Bacteria</taxon>
        <taxon>Bacillati</taxon>
        <taxon>Actinomycetota</taxon>
        <taxon>Actinomycetes</taxon>
        <taxon>Micrococcales</taxon>
        <taxon>Micrococcaceae</taxon>
        <taxon>Rothia</taxon>
    </lineage>
</organism>
<accession>A0A9D2CR51</accession>
<feature type="transmembrane region" description="Helical" evidence="1">
    <location>
        <begin position="119"/>
        <end position="137"/>
    </location>
</feature>
<dbReference type="Proteomes" id="UP000824134">
    <property type="component" value="Unassembled WGS sequence"/>
</dbReference>
<comment type="caution">
    <text evidence="2">The sequence shown here is derived from an EMBL/GenBank/DDBJ whole genome shotgun (WGS) entry which is preliminary data.</text>
</comment>
<dbReference type="EMBL" id="DXCN01000068">
    <property type="protein sequence ID" value="HIY95730.1"/>
    <property type="molecule type" value="Genomic_DNA"/>
</dbReference>
<proteinExistence type="predicted"/>
<evidence type="ECO:0000256" key="1">
    <source>
        <dbReference type="SAM" id="Phobius"/>
    </source>
</evidence>
<evidence type="ECO:0000313" key="3">
    <source>
        <dbReference type="Proteomes" id="UP000824134"/>
    </source>
</evidence>
<reference evidence="2" key="1">
    <citation type="journal article" date="2021" name="PeerJ">
        <title>Extensive microbial diversity within the chicken gut microbiome revealed by metagenomics and culture.</title>
        <authorList>
            <person name="Gilroy R."/>
            <person name="Ravi A."/>
            <person name="Getino M."/>
            <person name="Pursley I."/>
            <person name="Horton D.L."/>
            <person name="Alikhan N.F."/>
            <person name="Baker D."/>
            <person name="Gharbi K."/>
            <person name="Hall N."/>
            <person name="Watson M."/>
            <person name="Adriaenssens E.M."/>
            <person name="Foster-Nyarko E."/>
            <person name="Jarju S."/>
            <person name="Secka A."/>
            <person name="Antonio M."/>
            <person name="Oren A."/>
            <person name="Chaudhuri R.R."/>
            <person name="La Ragione R."/>
            <person name="Hildebrand F."/>
            <person name="Pallen M.J."/>
        </authorList>
    </citation>
    <scope>NUCLEOTIDE SEQUENCE</scope>
    <source>
        <strain evidence="2">ChiHjej12B11-9195</strain>
    </source>
</reference>
<name>A0A9D2CR51_9MICC</name>
<keyword evidence="1" id="KW-1133">Transmembrane helix</keyword>
<keyword evidence="1" id="KW-0812">Transmembrane</keyword>
<sequence>MRILSFILSTKQAFQIVKKVISRRYRISLVLFTLASFFIFKHKESPLFAKLFDSSGQNELVFGLSAGLIAVYIFLGTSFSLSFDKTIHGEKYLGEPVFSFSLSDKPSVIFTSNPLFKQLFYILFITPFILPITSSITPYIISAWASSFLTLAIVALSASTQIINQHSIGLRNSSYHKWKIEEKIEKEFLKNITYVVKSSKDFSYSSKRLASIFISNLRELPEQERIRYTKLTVFNEDHYIQYYTNKNYYNLIQEIHYEILEFFFKQSKLAGHRGKTNNIQITRA</sequence>
<reference evidence="2" key="2">
    <citation type="submission" date="2021-04" db="EMBL/GenBank/DDBJ databases">
        <authorList>
            <person name="Gilroy R."/>
        </authorList>
    </citation>
    <scope>NUCLEOTIDE SEQUENCE</scope>
    <source>
        <strain evidence="2">ChiHjej12B11-9195</strain>
    </source>
</reference>
<gene>
    <name evidence="2" type="ORF">H9821_08770</name>
</gene>
<keyword evidence="1" id="KW-0472">Membrane</keyword>